<organism evidence="2">
    <name type="scientific">Pararge aegeria</name>
    <name type="common">speckled wood butterfly</name>
    <dbReference type="NCBI Taxonomy" id="116150"/>
    <lineage>
        <taxon>Eukaryota</taxon>
        <taxon>Metazoa</taxon>
        <taxon>Ecdysozoa</taxon>
        <taxon>Arthropoda</taxon>
        <taxon>Hexapoda</taxon>
        <taxon>Insecta</taxon>
        <taxon>Pterygota</taxon>
        <taxon>Neoptera</taxon>
        <taxon>Endopterygota</taxon>
        <taxon>Lepidoptera</taxon>
        <taxon>Glossata</taxon>
        <taxon>Ditrysia</taxon>
        <taxon>Papilionoidea</taxon>
        <taxon>Nymphalidae</taxon>
        <taxon>Satyrinae</taxon>
        <taxon>Satyrini</taxon>
        <taxon>Parargina</taxon>
        <taxon>Pararge</taxon>
    </lineage>
</organism>
<dbReference type="EMBL" id="GAIX01000040">
    <property type="protein sequence ID" value="JAA92520.1"/>
    <property type="molecule type" value="Transcribed_RNA"/>
</dbReference>
<proteinExistence type="predicted"/>
<accession>S4PSD0</accession>
<keyword evidence="1" id="KW-0472">Membrane</keyword>
<reference evidence="2" key="1">
    <citation type="journal article" date="2013" name="BMC Genomics">
        <title>Unscrambling butterfly oogenesis.</title>
        <authorList>
            <person name="Carter J.M."/>
            <person name="Baker S.C."/>
            <person name="Pink R."/>
            <person name="Carter D.R."/>
            <person name="Collins A."/>
            <person name="Tomlin J."/>
            <person name="Gibbs M."/>
            <person name="Breuker C.J."/>
        </authorList>
    </citation>
    <scope>NUCLEOTIDE SEQUENCE</scope>
    <source>
        <tissue evidence="2">Ovary</tissue>
    </source>
</reference>
<evidence type="ECO:0000256" key="1">
    <source>
        <dbReference type="SAM" id="Phobius"/>
    </source>
</evidence>
<keyword evidence="1" id="KW-1133">Transmembrane helix</keyword>
<sequence length="71" mass="9168">MLSYKQTEPRWWYYFVFLKYFLFSFSFSPSQRKLHGDRRMIIILYLMLRFSFKRFFHKAREYYLLSVHYEL</sequence>
<feature type="transmembrane region" description="Helical" evidence="1">
    <location>
        <begin position="12"/>
        <end position="28"/>
    </location>
</feature>
<reference evidence="2" key="2">
    <citation type="submission" date="2013-05" db="EMBL/GenBank/DDBJ databases">
        <authorList>
            <person name="Carter J.-M."/>
            <person name="Baker S.C."/>
            <person name="Pink R."/>
            <person name="Carter D.R.F."/>
            <person name="Collins A."/>
            <person name="Tomlin J."/>
            <person name="Gibbs M."/>
            <person name="Breuker C.J."/>
        </authorList>
    </citation>
    <scope>NUCLEOTIDE SEQUENCE</scope>
    <source>
        <tissue evidence="2">Ovary</tissue>
    </source>
</reference>
<dbReference type="AlphaFoldDB" id="S4PSD0"/>
<keyword evidence="1" id="KW-0812">Transmembrane</keyword>
<name>S4PSD0_9NEOP</name>
<protein>
    <submittedName>
        <fullName evidence="2">Uncharacterized protein</fullName>
    </submittedName>
</protein>
<evidence type="ECO:0000313" key="2">
    <source>
        <dbReference type="EMBL" id="JAA92520.1"/>
    </source>
</evidence>